<organism evidence="2 4">
    <name type="scientific">candidate division WWE3 bacterium CG06_land_8_20_14_3_00_42_16</name>
    <dbReference type="NCBI Taxonomy" id="1975083"/>
    <lineage>
        <taxon>Bacteria</taxon>
        <taxon>Katanobacteria</taxon>
    </lineage>
</organism>
<keyword evidence="1" id="KW-0472">Membrane</keyword>
<evidence type="ECO:0000313" key="3">
    <source>
        <dbReference type="EMBL" id="PIU68755.1"/>
    </source>
</evidence>
<dbReference type="EMBL" id="PEWD01000057">
    <property type="protein sequence ID" value="PIU68754.1"/>
    <property type="molecule type" value="Genomic_DNA"/>
</dbReference>
<evidence type="ECO:0000313" key="2">
    <source>
        <dbReference type="EMBL" id="PIU68754.1"/>
    </source>
</evidence>
<dbReference type="AlphaFoldDB" id="A0A2M7AN11"/>
<sequence>MTIFTALKKKIILIPFCTLLFIGITIIALEQLSNSCPGAKTRKLPDCYTLINTYVSKGDVFPIWENLLPRNPIDEDLTTVINTRIFEASREDLRDVNGIACSRYGFVDRNLPKAAKLYVKTHEALHLLGVSDETETNYLAAVKYPIGMVETMLYTTYVSFKNQPLEKYPCILTKNWVIFKTYFLHFKTRE</sequence>
<reference evidence="4" key="1">
    <citation type="submission" date="2017-09" db="EMBL/GenBank/DDBJ databases">
        <title>Depth-based differentiation of microbial function through sediment-hosted aquifers and enrichment of novel symbionts in the deep terrestrial subsurface.</title>
        <authorList>
            <person name="Probst A.J."/>
            <person name="Ladd B."/>
            <person name="Jarett J.K."/>
            <person name="Geller-Mcgrath D.E."/>
            <person name="Sieber C.M.K."/>
            <person name="Emerson J.B."/>
            <person name="Anantharaman K."/>
            <person name="Thomas B.C."/>
            <person name="Malmstrom R."/>
            <person name="Stieglmeier M."/>
            <person name="Klingl A."/>
            <person name="Woyke T."/>
            <person name="Ryan C.M."/>
            <person name="Banfield J.F."/>
        </authorList>
    </citation>
    <scope>NUCLEOTIDE SEQUENCE [LARGE SCALE GENOMIC DNA]</scope>
</reference>
<gene>
    <name evidence="2" type="ORF">COS81_02770</name>
    <name evidence="3" type="ORF">COS81_02775</name>
</gene>
<comment type="caution">
    <text evidence="2">The sequence shown here is derived from an EMBL/GenBank/DDBJ whole genome shotgun (WGS) entry which is preliminary data.</text>
</comment>
<protein>
    <submittedName>
        <fullName evidence="2">Uncharacterized protein</fullName>
    </submittedName>
</protein>
<keyword evidence="1" id="KW-1133">Transmembrane helix</keyword>
<evidence type="ECO:0000313" key="4">
    <source>
        <dbReference type="Proteomes" id="UP000229916"/>
    </source>
</evidence>
<dbReference type="EMBL" id="PEWD01000057">
    <property type="protein sequence ID" value="PIU68755.1"/>
    <property type="molecule type" value="Genomic_DNA"/>
</dbReference>
<dbReference type="Proteomes" id="UP000229916">
    <property type="component" value="Unassembled WGS sequence"/>
</dbReference>
<accession>A0A2M7AN11</accession>
<evidence type="ECO:0000256" key="1">
    <source>
        <dbReference type="SAM" id="Phobius"/>
    </source>
</evidence>
<name>A0A2M7AN11_UNCKA</name>
<reference evidence="2" key="2">
    <citation type="submission" date="2017-09" db="EMBL/GenBank/DDBJ databases">
        <title>Depth-based differentiation of microbial function through sediment-hosted aquifers and enrichment of novel symbionts in the deep terrestrial subsurface.</title>
        <authorList>
            <person name="Probst A.J."/>
            <person name="Ladd B."/>
            <person name="Jarett J.K."/>
            <person name="Geller-Mcgrath D.E."/>
            <person name="Sieber C.M."/>
            <person name="Emerson J.B."/>
            <person name="Anantharaman K."/>
            <person name="Thomas B.C."/>
            <person name="Malmstrom R."/>
            <person name="Stieglmeier M."/>
            <person name="Klingl A."/>
            <person name="Woyke T."/>
            <person name="Ryan C.M."/>
            <person name="Banfield J.F."/>
        </authorList>
    </citation>
    <scope>NUCLEOTIDE SEQUENCE [LARGE SCALE GENOMIC DNA]</scope>
    <source>
        <strain evidence="2">CG06_land_8_20_14_3_00_42_16</strain>
    </source>
</reference>
<feature type="transmembrane region" description="Helical" evidence="1">
    <location>
        <begin position="12"/>
        <end position="29"/>
    </location>
</feature>
<keyword evidence="1" id="KW-0812">Transmembrane</keyword>
<proteinExistence type="predicted"/>